<keyword evidence="2" id="KW-0680">Restriction system</keyword>
<name>A0A100XXR8_9EURY</name>
<dbReference type="STRING" id="227598.APY94_06335"/>
<keyword evidence="6" id="KW-0540">Nuclease</keyword>
<dbReference type="PANTHER" id="PTHR30408">
    <property type="entry name" value="TYPE-1 RESTRICTION ENZYME ECOKI SPECIFICITY PROTEIN"/>
    <property type="match status" value="1"/>
</dbReference>
<comment type="caution">
    <text evidence="6">The sequence shown here is derived from an EMBL/GenBank/DDBJ whole genome shotgun (WGS) entry which is preliminary data.</text>
</comment>
<dbReference type="EMBL" id="LLYW01000021">
    <property type="protein sequence ID" value="KUH33359.1"/>
    <property type="molecule type" value="Genomic_DNA"/>
</dbReference>
<evidence type="ECO:0000313" key="7">
    <source>
        <dbReference type="Proteomes" id="UP000053462"/>
    </source>
</evidence>
<dbReference type="SUPFAM" id="SSF116734">
    <property type="entry name" value="DNA methylase specificity domain"/>
    <property type="match status" value="2"/>
</dbReference>
<keyword evidence="6" id="KW-0255">Endonuclease</keyword>
<evidence type="ECO:0000256" key="2">
    <source>
        <dbReference type="ARBA" id="ARBA00022747"/>
    </source>
</evidence>
<dbReference type="Pfam" id="PF01420">
    <property type="entry name" value="Methylase_S"/>
    <property type="match status" value="2"/>
</dbReference>
<dbReference type="Gene3D" id="1.10.287.1120">
    <property type="entry name" value="Bipartite methylase S protein"/>
    <property type="match status" value="1"/>
</dbReference>
<evidence type="ECO:0000313" key="6">
    <source>
        <dbReference type="EMBL" id="KUH33359.1"/>
    </source>
</evidence>
<dbReference type="InterPro" id="IPR000055">
    <property type="entry name" value="Restrct_endonuc_typeI_TRD"/>
</dbReference>
<protein>
    <submittedName>
        <fullName evidence="6">Restriction endonuclease subunit S</fullName>
    </submittedName>
</protein>
<dbReference type="AlphaFoldDB" id="A0A100XXR8"/>
<evidence type="ECO:0000256" key="4">
    <source>
        <dbReference type="SAM" id="Coils"/>
    </source>
</evidence>
<sequence>MTKKGLENSSTKVVPKGNVIIATRVGIGNSAVNLIDVAINQDLTGVIIDTSKIDPFFLVWYLHLPRVLMLFELFSRGTTIKGIPKKHLQELYVPLPPLPEQKKIAEILSTIDKAIEKTDALIHHYQQLKNALMQRLFTEGIGHTRFKPSPLGQIPAEWDVVKIGDIIEFAQYGLSIKMYDEGQYPIVKMDSIINGKVMPVNLKYVDLDEETFNKFKLEKGDVLVNRTNSYELVGKTGIFMLEGDYVFASYLIRLRPKEDIIDSAFLTYYLILSQDRLRQIATRGVSQANINATNLKKFLVPLPPLEEQKKIAQILMTIDNKIEAEMKTKEELEKLKQGMMDKLLTGKVRVKVGEESG</sequence>
<dbReference type="InterPro" id="IPR044946">
    <property type="entry name" value="Restrct_endonuc_typeI_TRD_sf"/>
</dbReference>
<dbReference type="GO" id="GO:0004519">
    <property type="term" value="F:endonuclease activity"/>
    <property type="evidence" value="ECO:0007669"/>
    <property type="project" value="UniProtKB-KW"/>
</dbReference>
<dbReference type="PANTHER" id="PTHR30408:SF12">
    <property type="entry name" value="TYPE I RESTRICTION ENZYME MJAVIII SPECIFICITY SUBUNIT"/>
    <property type="match status" value="1"/>
</dbReference>
<feature type="domain" description="Type I restriction modification DNA specificity" evidence="5">
    <location>
        <begin position="2"/>
        <end position="118"/>
    </location>
</feature>
<keyword evidence="3" id="KW-0238">DNA-binding</keyword>
<feature type="coiled-coil region" evidence="4">
    <location>
        <begin position="315"/>
        <end position="342"/>
    </location>
</feature>
<dbReference type="Gene3D" id="3.90.220.20">
    <property type="entry name" value="DNA methylase specificity domains"/>
    <property type="match status" value="2"/>
</dbReference>
<evidence type="ECO:0000256" key="3">
    <source>
        <dbReference type="ARBA" id="ARBA00023125"/>
    </source>
</evidence>
<dbReference type="Proteomes" id="UP000053462">
    <property type="component" value="Unassembled WGS sequence"/>
</dbReference>
<comment type="similarity">
    <text evidence="1">Belongs to the type-I restriction system S methylase family.</text>
</comment>
<feature type="domain" description="Type I restriction modification DNA specificity" evidence="5">
    <location>
        <begin position="155"/>
        <end position="334"/>
    </location>
</feature>
<evidence type="ECO:0000256" key="1">
    <source>
        <dbReference type="ARBA" id="ARBA00010923"/>
    </source>
</evidence>
<dbReference type="GO" id="GO:0009307">
    <property type="term" value="P:DNA restriction-modification system"/>
    <property type="evidence" value="ECO:0007669"/>
    <property type="project" value="UniProtKB-KW"/>
</dbReference>
<reference evidence="6 7" key="1">
    <citation type="submission" date="2015-10" db="EMBL/GenBank/DDBJ databases">
        <title>Draft genome sequence of Thermococcus celericrescens strain DSM 17994.</title>
        <authorList>
            <person name="Hong S.-J."/>
            <person name="Park C.-E."/>
            <person name="Shin J.-H."/>
        </authorList>
    </citation>
    <scope>NUCLEOTIDE SEQUENCE [LARGE SCALE GENOMIC DNA]</scope>
    <source>
        <strain evidence="6 7">DSM 17994</strain>
    </source>
</reference>
<keyword evidence="6" id="KW-0378">Hydrolase</keyword>
<dbReference type="InterPro" id="IPR052021">
    <property type="entry name" value="Type-I_RS_S_subunit"/>
</dbReference>
<evidence type="ECO:0000259" key="5">
    <source>
        <dbReference type="Pfam" id="PF01420"/>
    </source>
</evidence>
<accession>A0A100XXR8</accession>
<keyword evidence="4" id="KW-0175">Coiled coil</keyword>
<proteinExistence type="inferred from homology"/>
<dbReference type="GO" id="GO:0003677">
    <property type="term" value="F:DNA binding"/>
    <property type="evidence" value="ECO:0007669"/>
    <property type="project" value="UniProtKB-KW"/>
</dbReference>
<dbReference type="CDD" id="cd17524">
    <property type="entry name" value="RMtype1_S_EcoUTORF5051P-TRD2-CR2_like"/>
    <property type="match status" value="1"/>
</dbReference>
<gene>
    <name evidence="6" type="ORF">APY94_06335</name>
</gene>
<keyword evidence="7" id="KW-1185">Reference proteome</keyword>
<organism evidence="6 7">
    <name type="scientific">Thermococcus celericrescens</name>
    <dbReference type="NCBI Taxonomy" id="227598"/>
    <lineage>
        <taxon>Archaea</taxon>
        <taxon>Methanobacteriati</taxon>
        <taxon>Methanobacteriota</taxon>
        <taxon>Thermococci</taxon>
        <taxon>Thermococcales</taxon>
        <taxon>Thermococcaceae</taxon>
        <taxon>Thermococcus</taxon>
    </lineage>
</organism>